<sequence length="164" mass="17858">MTELDALDARLLLLLSDEPRLGVLECSRRLGVARGTVQARMDRLERRGVLGGFPPEVDLAAIGYGLTAFAVLEIAQGRRVEVAARLAAIDEVCEVHATTGEGDLLVRMVARSNADLQRVIDEVVDVRWVRRTSTSIALSTPVPPRVRPLLERVATDAGTDPIPR</sequence>
<dbReference type="EMBL" id="MSIF01000017">
    <property type="protein sequence ID" value="OLF07143.1"/>
    <property type="molecule type" value="Genomic_DNA"/>
</dbReference>
<dbReference type="SUPFAM" id="SSF54909">
    <property type="entry name" value="Dimeric alpha+beta barrel"/>
    <property type="match status" value="1"/>
</dbReference>
<dbReference type="GO" id="GO:0043565">
    <property type="term" value="F:sequence-specific DNA binding"/>
    <property type="evidence" value="ECO:0007669"/>
    <property type="project" value="InterPro"/>
</dbReference>
<evidence type="ECO:0000313" key="5">
    <source>
        <dbReference type="EMBL" id="OLF07143.1"/>
    </source>
</evidence>
<dbReference type="InterPro" id="IPR036388">
    <property type="entry name" value="WH-like_DNA-bd_sf"/>
</dbReference>
<dbReference type="Gene3D" id="1.10.10.10">
    <property type="entry name" value="Winged helix-like DNA-binding domain superfamily/Winged helix DNA-binding domain"/>
    <property type="match status" value="1"/>
</dbReference>
<keyword evidence="6" id="KW-1185">Reference proteome</keyword>
<dbReference type="Pfam" id="PF01037">
    <property type="entry name" value="AsnC_trans_reg"/>
    <property type="match status" value="1"/>
</dbReference>
<dbReference type="InterPro" id="IPR000485">
    <property type="entry name" value="AsnC-type_HTH_dom"/>
</dbReference>
<dbReference type="PANTHER" id="PTHR30154:SF34">
    <property type="entry name" value="TRANSCRIPTIONAL REGULATOR AZLB"/>
    <property type="match status" value="1"/>
</dbReference>
<dbReference type="Proteomes" id="UP000185696">
    <property type="component" value="Unassembled WGS sequence"/>
</dbReference>
<keyword evidence="3" id="KW-0804">Transcription</keyword>
<evidence type="ECO:0000313" key="6">
    <source>
        <dbReference type="Proteomes" id="UP000185696"/>
    </source>
</evidence>
<dbReference type="InterPro" id="IPR036390">
    <property type="entry name" value="WH_DNA-bd_sf"/>
</dbReference>
<dbReference type="RefSeq" id="WP_075136086.1">
    <property type="nucleotide sequence ID" value="NZ_MSIF01000017.1"/>
</dbReference>
<dbReference type="AlphaFoldDB" id="A0A7Z1AVC6"/>
<evidence type="ECO:0000256" key="2">
    <source>
        <dbReference type="ARBA" id="ARBA00023125"/>
    </source>
</evidence>
<protein>
    <submittedName>
        <fullName evidence="5">AsnC family transcriptional regulator</fullName>
    </submittedName>
</protein>
<dbReference type="OrthoDB" id="9809462at2"/>
<evidence type="ECO:0000256" key="1">
    <source>
        <dbReference type="ARBA" id="ARBA00023015"/>
    </source>
</evidence>
<keyword evidence="1" id="KW-0805">Transcription regulation</keyword>
<evidence type="ECO:0000256" key="3">
    <source>
        <dbReference type="ARBA" id="ARBA00023163"/>
    </source>
</evidence>
<accession>A0A7Z1AVC6</accession>
<dbReference type="InterPro" id="IPR011008">
    <property type="entry name" value="Dimeric_a/b-barrel"/>
</dbReference>
<gene>
    <name evidence="5" type="ORF">BLA60_28440</name>
</gene>
<evidence type="ECO:0000259" key="4">
    <source>
        <dbReference type="PROSITE" id="PS50956"/>
    </source>
</evidence>
<dbReference type="PRINTS" id="PR00033">
    <property type="entry name" value="HTHASNC"/>
</dbReference>
<proteinExistence type="predicted"/>
<keyword evidence="2" id="KW-0238">DNA-binding</keyword>
<reference evidence="5 6" key="1">
    <citation type="submission" date="2016-12" db="EMBL/GenBank/DDBJ databases">
        <title>The draft genome sequence of Actinophytocola xinjiangensis.</title>
        <authorList>
            <person name="Wang W."/>
            <person name="Yuan L."/>
        </authorList>
    </citation>
    <scope>NUCLEOTIDE SEQUENCE [LARGE SCALE GENOMIC DNA]</scope>
    <source>
        <strain evidence="5 6">CGMCC 4.4663</strain>
    </source>
</reference>
<dbReference type="SUPFAM" id="SSF46785">
    <property type="entry name" value="Winged helix' DNA-binding domain"/>
    <property type="match status" value="1"/>
</dbReference>
<dbReference type="Pfam" id="PF13404">
    <property type="entry name" value="HTH_AsnC-type"/>
    <property type="match status" value="1"/>
</dbReference>
<dbReference type="InterPro" id="IPR019888">
    <property type="entry name" value="Tscrpt_reg_AsnC-like"/>
</dbReference>
<dbReference type="InterPro" id="IPR019887">
    <property type="entry name" value="Tscrpt_reg_AsnC/Lrp_C"/>
</dbReference>
<dbReference type="GO" id="GO:0043200">
    <property type="term" value="P:response to amino acid"/>
    <property type="evidence" value="ECO:0007669"/>
    <property type="project" value="TreeGrafter"/>
</dbReference>
<dbReference type="Gene3D" id="3.30.70.920">
    <property type="match status" value="1"/>
</dbReference>
<name>A0A7Z1AVC6_9PSEU</name>
<dbReference type="PROSITE" id="PS50956">
    <property type="entry name" value="HTH_ASNC_2"/>
    <property type="match status" value="1"/>
</dbReference>
<organism evidence="5 6">
    <name type="scientific">Actinophytocola xinjiangensis</name>
    <dbReference type="NCBI Taxonomy" id="485602"/>
    <lineage>
        <taxon>Bacteria</taxon>
        <taxon>Bacillati</taxon>
        <taxon>Actinomycetota</taxon>
        <taxon>Actinomycetes</taxon>
        <taxon>Pseudonocardiales</taxon>
        <taxon>Pseudonocardiaceae</taxon>
    </lineage>
</organism>
<dbReference type="PANTHER" id="PTHR30154">
    <property type="entry name" value="LEUCINE-RESPONSIVE REGULATORY PROTEIN"/>
    <property type="match status" value="1"/>
</dbReference>
<feature type="domain" description="HTH asnC-type" evidence="4">
    <location>
        <begin position="4"/>
        <end position="65"/>
    </location>
</feature>
<comment type="caution">
    <text evidence="5">The sequence shown here is derived from an EMBL/GenBank/DDBJ whole genome shotgun (WGS) entry which is preliminary data.</text>
</comment>
<dbReference type="GO" id="GO:0005829">
    <property type="term" value="C:cytosol"/>
    <property type="evidence" value="ECO:0007669"/>
    <property type="project" value="TreeGrafter"/>
</dbReference>
<dbReference type="SMART" id="SM00344">
    <property type="entry name" value="HTH_ASNC"/>
    <property type="match status" value="1"/>
</dbReference>